<proteinExistence type="predicted"/>
<dbReference type="EMBL" id="CP014224">
    <property type="protein sequence ID" value="ANW97026.1"/>
    <property type="molecule type" value="Genomic_DNA"/>
</dbReference>
<keyword evidence="1" id="KW-0732">Signal</keyword>
<dbReference type="RefSeq" id="WP_068827796.1">
    <property type="nucleotide sequence ID" value="NZ_CP014224.1"/>
</dbReference>
<evidence type="ECO:0000313" key="3">
    <source>
        <dbReference type="Proteomes" id="UP000092967"/>
    </source>
</evidence>
<dbReference type="AlphaFoldDB" id="A0A1B1Y8D7"/>
<keyword evidence="3" id="KW-1185">Reference proteome</keyword>
<protein>
    <recommendedName>
        <fullName evidence="4">Outer membrane protein beta-barrel domain-containing protein</fullName>
    </recommendedName>
</protein>
<accession>A0A1B1Y8D7</accession>
<dbReference type="Proteomes" id="UP000092967">
    <property type="component" value="Chromosome"/>
</dbReference>
<dbReference type="KEGG" id="wfu:AXE80_12355"/>
<dbReference type="OrthoDB" id="9775382at2"/>
<organism evidence="2 3">
    <name type="scientific">Wenyingzhuangia fucanilytica</name>
    <dbReference type="NCBI Taxonomy" id="1790137"/>
    <lineage>
        <taxon>Bacteria</taxon>
        <taxon>Pseudomonadati</taxon>
        <taxon>Bacteroidota</taxon>
        <taxon>Flavobacteriia</taxon>
        <taxon>Flavobacteriales</taxon>
        <taxon>Flavobacteriaceae</taxon>
        <taxon>Wenyingzhuangia</taxon>
    </lineage>
</organism>
<reference evidence="2 3" key="1">
    <citation type="submission" date="2016-02" db="EMBL/GenBank/DDBJ databases">
        <authorList>
            <person name="Wen L."/>
            <person name="He K."/>
            <person name="Yang H."/>
        </authorList>
    </citation>
    <scope>NUCLEOTIDE SEQUENCE [LARGE SCALE GENOMIC DNA]</scope>
    <source>
        <strain evidence="2 3">CZ1127</strain>
    </source>
</reference>
<dbReference type="Pfam" id="PF20230">
    <property type="entry name" value="DUF6588"/>
    <property type="match status" value="1"/>
</dbReference>
<feature type="chain" id="PRO_5008532597" description="Outer membrane protein beta-barrel domain-containing protein" evidence="1">
    <location>
        <begin position="20"/>
        <end position="343"/>
    </location>
</feature>
<name>A0A1B1Y8D7_9FLAO</name>
<evidence type="ECO:0008006" key="4">
    <source>
        <dbReference type="Google" id="ProtNLM"/>
    </source>
</evidence>
<gene>
    <name evidence="2" type="ORF">AXE80_12355</name>
</gene>
<evidence type="ECO:0000313" key="2">
    <source>
        <dbReference type="EMBL" id="ANW97026.1"/>
    </source>
</evidence>
<sequence length="343" mass="37282">MKKIVLLIALSAGMFTAKAQEIEQLLVLGKDAGTLMQSYLQPAFEGTIYNLNSGWYRTAKPHKLLGFDITLNATLSTVPGNRKNFIFKTSDYQNVTLESGVNQAELPTAFGGSTDQVLIVSKDVEVAPGVTQPAEFKMDALEGFGEEIGFDQVPAAMVQAGIGLPFKTDVTVRFVPKVGSDSFKTDLFGIGVKHNILQYFPIAKRIPLVDVSVFGGYTKLSSQYIPGEDQSIDMEVTSLTGQLLGSIDLKIVNFFVGLGYSTGKSSLVVNGDYEFQYEDPNTGAPIGSPQKIDKDDLPNIKNDVNSFMTTAGMSLNLAFFKIYGSYTLQEYNSINAGVAFSFR</sequence>
<evidence type="ECO:0000256" key="1">
    <source>
        <dbReference type="SAM" id="SignalP"/>
    </source>
</evidence>
<dbReference type="InterPro" id="IPR046495">
    <property type="entry name" value="DUF6588"/>
</dbReference>
<dbReference type="STRING" id="1790137.AXE80_12355"/>
<feature type="signal peptide" evidence="1">
    <location>
        <begin position="1"/>
        <end position="19"/>
    </location>
</feature>